<dbReference type="Pfam" id="PF00176">
    <property type="entry name" value="SNF2-rel_dom"/>
    <property type="match status" value="1"/>
</dbReference>
<comment type="caution">
    <text evidence="6">The sequence shown here is derived from an EMBL/GenBank/DDBJ whole genome shotgun (WGS) entry which is preliminary data.</text>
</comment>
<dbReference type="GO" id="GO:0016787">
    <property type="term" value="F:hydrolase activity"/>
    <property type="evidence" value="ECO:0007669"/>
    <property type="project" value="UniProtKB-KW"/>
</dbReference>
<dbReference type="PROSITE" id="PS50966">
    <property type="entry name" value="ZF_SWIM"/>
    <property type="match status" value="1"/>
</dbReference>
<dbReference type="PROSITE" id="PS51192">
    <property type="entry name" value="HELICASE_ATP_BIND_1"/>
    <property type="match status" value="1"/>
</dbReference>
<keyword evidence="6" id="KW-0347">Helicase</keyword>
<feature type="domain" description="Helicase C-terminal" evidence="5">
    <location>
        <begin position="950"/>
        <end position="1097"/>
    </location>
</feature>
<dbReference type="EMBL" id="VCQV01000014">
    <property type="protein sequence ID" value="TWP36093.1"/>
    <property type="molecule type" value="Genomic_DNA"/>
</dbReference>
<evidence type="ECO:0000256" key="2">
    <source>
        <dbReference type="PROSITE-ProRule" id="PRU00325"/>
    </source>
</evidence>
<keyword evidence="2" id="KW-0863">Zinc-finger</keyword>
<dbReference type="InterPro" id="IPR049730">
    <property type="entry name" value="SNF2/RAD54-like_C"/>
</dbReference>
<dbReference type="Proteomes" id="UP000320244">
    <property type="component" value="Unassembled WGS sequence"/>
</dbReference>
<keyword evidence="6" id="KW-0067">ATP-binding</keyword>
<dbReference type="PROSITE" id="PS51194">
    <property type="entry name" value="HELICASE_CTER"/>
    <property type="match status" value="1"/>
</dbReference>
<sequence length="1110" mass="121895">MPRGTVAGQLSTFGRDDFATVGGSRYGRSVTTSPGFSVQGADWLRHVTDEAIEDQVGTGSLQRARQYARSGMVESINTGDRGRMLLATVSGSRSRPYTSMVTLASDATTPQWVSRCSCPMAVDCKHVAALLLVAREHVGGELDGVSDELAWRKFVGALLEDIDGAGPAGAARLGLRFVVKQGHGFRVDSLPQPQIELMACKMNRTGRWGVKQMWDEARVAGYGYSREDLDRSQASAISALQQVLGSSAEFMTYGRSRMLQESGPAVWDALRAVRDSGVELLPGVNEPGEVRLLDRRLRPQVEFTTAPDGTVRGGVHLGLDTDGDLVMIGDPVHGVAVVDDSGIALIGFDRPASAMTSALLRHGDLTIPAQDADEFLDLYYPRLARLMPDAQADDAATTGRVQLQLTLVSPQEHTVQVTAHMLYAGRHQQPVSLDYLDRTRDRVAERELVERLEPALHEAGLLEMVGGLGWWPASERTVSGWQAVRLLQVVEELRRSDDVRVEIKGELPAFEQSEATPLIEVGTADGDDPDWFDLHVSVTLDGEEVPFEPLFHALVRGEEVMLLDSGTWFSLDHPALVRLRELIREAREIADRESDGLRINRFHLGLWEELVDLGIVGQQSSTWERAVGRLADIDEFSAPPVPAGLQATLRPYQLEGYSWLSALWDCGLGGILADDMGLGKTVQALAALVRAHEAGELDRPVLVVAPSSVVGTWVNEAAKFAPGIPVTALTQTSRKRGTSVSEAADDARIVVTSYAVLRLDADAFRQVDWRGLLLDEAQSVKNHQSKTFQAAKRIGAPFTLAITGTPLENSLMDLWSLLSLSAPGLYPKPDVFGQAYRRPIENGSAPELLDQLRRRIRPLMLRRTKDQVATDLPDKQIQRLDVSMTPRHDQAYRRQLQRERQRVLGLLEDVDGNRVAILASLTRLRQLALDPRLVDDDYSATERSAKLTVLVEQLTELAQEGHRALVFSQFTSYLRLAEQALAQAGVTTAYLDGSTRKRQQVIDGFKSGDQTAFLISLKAGGVGLTLTEADYVFVLDPWWNPAAEAQAIDRAHRIGQDKPVTVYRLVSRDTIEEKVVALQERKRDLFTRVVDEGGALSGAITAADIRALFD</sequence>
<dbReference type="InterPro" id="IPR001650">
    <property type="entry name" value="Helicase_C-like"/>
</dbReference>
<accession>A0A563E1I4</accession>
<dbReference type="InterPro" id="IPR007527">
    <property type="entry name" value="Znf_SWIM"/>
</dbReference>
<dbReference type="Pfam" id="PF00271">
    <property type="entry name" value="Helicase_C"/>
    <property type="match status" value="1"/>
</dbReference>
<dbReference type="GO" id="GO:0005524">
    <property type="term" value="F:ATP binding"/>
    <property type="evidence" value="ECO:0007669"/>
    <property type="project" value="InterPro"/>
</dbReference>
<dbReference type="SMART" id="SM00487">
    <property type="entry name" value="DEXDc"/>
    <property type="match status" value="1"/>
</dbReference>
<dbReference type="Gene3D" id="3.40.50.10810">
    <property type="entry name" value="Tandem AAA-ATPase domain"/>
    <property type="match status" value="1"/>
</dbReference>
<keyword evidence="2" id="KW-0479">Metal-binding</keyword>
<dbReference type="SUPFAM" id="SSF52540">
    <property type="entry name" value="P-loop containing nucleoside triphosphate hydrolases"/>
    <property type="match status" value="2"/>
</dbReference>
<dbReference type="InterPro" id="IPR000330">
    <property type="entry name" value="SNF2_N"/>
</dbReference>
<evidence type="ECO:0000259" key="3">
    <source>
        <dbReference type="PROSITE" id="PS50966"/>
    </source>
</evidence>
<dbReference type="OrthoDB" id="9760715at2"/>
<keyword evidence="7" id="KW-1185">Reference proteome</keyword>
<evidence type="ECO:0000313" key="7">
    <source>
        <dbReference type="Proteomes" id="UP000320244"/>
    </source>
</evidence>
<dbReference type="SMART" id="SM00490">
    <property type="entry name" value="HELICc"/>
    <property type="match status" value="1"/>
</dbReference>
<feature type="domain" description="SWIM-type" evidence="3">
    <location>
        <begin position="97"/>
        <end position="135"/>
    </location>
</feature>
<keyword evidence="2" id="KW-0862">Zinc</keyword>
<evidence type="ECO:0000313" key="6">
    <source>
        <dbReference type="EMBL" id="TWP36093.1"/>
    </source>
</evidence>
<dbReference type="CDD" id="cd18012">
    <property type="entry name" value="DEXQc_arch_SWI2_SNF2"/>
    <property type="match status" value="1"/>
</dbReference>
<dbReference type="InterPro" id="IPR027417">
    <property type="entry name" value="P-loop_NTPase"/>
</dbReference>
<dbReference type="InterPro" id="IPR014001">
    <property type="entry name" value="Helicase_ATP-bd"/>
</dbReference>
<dbReference type="PANTHER" id="PTHR10799">
    <property type="entry name" value="SNF2/RAD54 HELICASE FAMILY"/>
    <property type="match status" value="1"/>
</dbReference>
<dbReference type="GO" id="GO:0008270">
    <property type="term" value="F:zinc ion binding"/>
    <property type="evidence" value="ECO:0007669"/>
    <property type="project" value="UniProtKB-KW"/>
</dbReference>
<keyword evidence="6" id="KW-0547">Nucleotide-binding</keyword>
<dbReference type="Gene3D" id="3.40.50.300">
    <property type="entry name" value="P-loop containing nucleotide triphosphate hydrolases"/>
    <property type="match status" value="1"/>
</dbReference>
<evidence type="ECO:0000256" key="1">
    <source>
        <dbReference type="ARBA" id="ARBA00022801"/>
    </source>
</evidence>
<gene>
    <name evidence="6" type="ORF">FGL98_11635</name>
</gene>
<protein>
    <submittedName>
        <fullName evidence="6">Helicase SNF2</fullName>
    </submittedName>
</protein>
<evidence type="ECO:0000259" key="4">
    <source>
        <dbReference type="PROSITE" id="PS51192"/>
    </source>
</evidence>
<dbReference type="AlphaFoldDB" id="A0A563E1I4"/>
<dbReference type="InterPro" id="IPR038718">
    <property type="entry name" value="SNF2-like_sf"/>
</dbReference>
<proteinExistence type="predicted"/>
<dbReference type="GO" id="GO:0004386">
    <property type="term" value="F:helicase activity"/>
    <property type="evidence" value="ECO:0007669"/>
    <property type="project" value="UniProtKB-KW"/>
</dbReference>
<reference evidence="6 7" key="2">
    <citation type="submission" date="2019-08" db="EMBL/GenBank/DDBJ databases">
        <title>Jejuicoccus antrihumi gen. nov., sp. nov., a new member of the family Dermacoccaceae isolated from a cave.</title>
        <authorList>
            <person name="Schumann P."/>
            <person name="Kim I.S."/>
        </authorList>
    </citation>
    <scope>NUCLEOTIDE SEQUENCE [LARGE SCALE GENOMIC DNA]</scope>
    <source>
        <strain evidence="6 7">C5-26</strain>
    </source>
</reference>
<feature type="domain" description="Helicase ATP-binding" evidence="4">
    <location>
        <begin position="661"/>
        <end position="824"/>
    </location>
</feature>
<reference evidence="6 7" key="1">
    <citation type="submission" date="2019-05" db="EMBL/GenBank/DDBJ databases">
        <authorList>
            <person name="Lee S.D."/>
        </authorList>
    </citation>
    <scope>NUCLEOTIDE SEQUENCE [LARGE SCALE GENOMIC DNA]</scope>
    <source>
        <strain evidence="6 7">C5-26</strain>
    </source>
</reference>
<evidence type="ECO:0000259" key="5">
    <source>
        <dbReference type="PROSITE" id="PS51194"/>
    </source>
</evidence>
<dbReference type="CDD" id="cd18793">
    <property type="entry name" value="SF2_C_SNF"/>
    <property type="match status" value="1"/>
</dbReference>
<organism evidence="6 7">
    <name type="scientific">Leekyejoonella antrihumi</name>
    <dbReference type="NCBI Taxonomy" id="1660198"/>
    <lineage>
        <taxon>Bacteria</taxon>
        <taxon>Bacillati</taxon>
        <taxon>Actinomycetota</taxon>
        <taxon>Actinomycetes</taxon>
        <taxon>Micrococcales</taxon>
        <taxon>Dermacoccaceae</taxon>
        <taxon>Leekyejoonella</taxon>
    </lineage>
</organism>
<name>A0A563E1I4_9MICO</name>
<keyword evidence="1" id="KW-0378">Hydrolase</keyword>